<keyword evidence="2 4" id="KW-0663">Pyridoxal phosphate</keyword>
<evidence type="ECO:0000313" key="8">
    <source>
        <dbReference type="EMBL" id="KKU77287.1"/>
    </source>
</evidence>
<dbReference type="HAMAP" id="MF_01201">
    <property type="entry name" value="Ala_racemase"/>
    <property type="match status" value="1"/>
</dbReference>
<dbReference type="GO" id="GO:0005829">
    <property type="term" value="C:cytosol"/>
    <property type="evidence" value="ECO:0007669"/>
    <property type="project" value="TreeGrafter"/>
</dbReference>
<evidence type="ECO:0000256" key="2">
    <source>
        <dbReference type="ARBA" id="ARBA00022898"/>
    </source>
</evidence>
<accession>A0A0G1T6C8</accession>
<organism evidence="8 9">
    <name type="scientific">Candidatus Giovannonibacteria bacterium GW2011_GWB1_47_6b</name>
    <dbReference type="NCBI Taxonomy" id="1618655"/>
    <lineage>
        <taxon>Bacteria</taxon>
        <taxon>Candidatus Giovannoniibacteriota</taxon>
    </lineage>
</organism>
<evidence type="ECO:0000259" key="7">
    <source>
        <dbReference type="SMART" id="SM01005"/>
    </source>
</evidence>
<dbReference type="PANTHER" id="PTHR30511">
    <property type="entry name" value="ALANINE RACEMASE"/>
    <property type="match status" value="1"/>
</dbReference>
<dbReference type="Proteomes" id="UP000034682">
    <property type="component" value="Unassembled WGS sequence"/>
</dbReference>
<evidence type="ECO:0000256" key="3">
    <source>
        <dbReference type="ARBA" id="ARBA00023235"/>
    </source>
</evidence>
<dbReference type="Pfam" id="PF00842">
    <property type="entry name" value="Ala_racemase_C"/>
    <property type="match status" value="1"/>
</dbReference>
<dbReference type="SUPFAM" id="SSF51419">
    <property type="entry name" value="PLP-binding barrel"/>
    <property type="match status" value="1"/>
</dbReference>
<keyword evidence="3 4" id="KW-0413">Isomerase</keyword>
<comment type="function">
    <text evidence="4">Catalyzes the interconversion of L-alanine and D-alanine. May also act on other amino acids.</text>
</comment>
<dbReference type="FunFam" id="3.20.20.10:FF:000002">
    <property type="entry name" value="Alanine racemase"/>
    <property type="match status" value="1"/>
</dbReference>
<dbReference type="Gene3D" id="2.40.37.10">
    <property type="entry name" value="Lyase, Ornithine Decarboxylase, Chain A, domain 1"/>
    <property type="match status" value="1"/>
</dbReference>
<feature type="binding site" evidence="4 6">
    <location>
        <position position="322"/>
    </location>
    <ligand>
        <name>substrate</name>
    </ligand>
</feature>
<gene>
    <name evidence="8" type="ORF">UY02_C0004G0032</name>
</gene>
<dbReference type="InterPro" id="IPR009006">
    <property type="entry name" value="Ala_racemase/Decarboxylase_C"/>
</dbReference>
<feature type="active site" description="Proton acceptor; specific for L-alanine" evidence="4">
    <location>
        <position position="274"/>
    </location>
</feature>
<sequence>MTLNKVFVNIDARAVEHNVAAIRRLLAGKTRLWAVVKSNAYGHGLVAFSKLADKYGVDGFCVDSVVEGEKLRKEGIKKPILVLGPTFKPLLESAAKNKITITVSSFDGLAELSQSRFRPEFHLKIDTGMHRQGFYPEELPRAITIIKNSKFLPAGRHGKIENCLKGAYTHFASAKDINYPAFTEGQFRIFQKAVSLLDKAGYKQITKHAAATGGTLVNPKYHLDAVRVGIGLYGLWPSPELMTQFPKIKLRPVLSWQAIVSEVKNLKPGDFVGYDLVERVSKKTKMAIVPVGYWHGIPRALSGIGEVLISGKRCRILGRVSMDLISVDATGVKCVRGSRVTLIGRQRGEEINAYEIARKLGASYYELLTRINPLTERRVV</sequence>
<evidence type="ECO:0000256" key="4">
    <source>
        <dbReference type="HAMAP-Rule" id="MF_01201"/>
    </source>
</evidence>
<dbReference type="UniPathway" id="UPA00042">
    <property type="reaction ID" value="UER00497"/>
</dbReference>
<comment type="catalytic activity">
    <reaction evidence="4">
        <text>L-alanine = D-alanine</text>
        <dbReference type="Rhea" id="RHEA:20249"/>
        <dbReference type="ChEBI" id="CHEBI:57416"/>
        <dbReference type="ChEBI" id="CHEBI:57972"/>
        <dbReference type="EC" id="5.1.1.1"/>
    </reaction>
</comment>
<proteinExistence type="inferred from homology"/>
<dbReference type="SMART" id="SM01005">
    <property type="entry name" value="Ala_racemase_C"/>
    <property type="match status" value="1"/>
</dbReference>
<dbReference type="EMBL" id="LCOK01000004">
    <property type="protein sequence ID" value="KKU77287.1"/>
    <property type="molecule type" value="Genomic_DNA"/>
</dbReference>
<dbReference type="AlphaFoldDB" id="A0A0G1T6C8"/>
<dbReference type="GO" id="GO:0008784">
    <property type="term" value="F:alanine racemase activity"/>
    <property type="evidence" value="ECO:0007669"/>
    <property type="project" value="UniProtKB-UniRule"/>
</dbReference>
<reference evidence="8 9" key="1">
    <citation type="journal article" date="2015" name="Nature">
        <title>rRNA introns, odd ribosomes, and small enigmatic genomes across a large radiation of phyla.</title>
        <authorList>
            <person name="Brown C.T."/>
            <person name="Hug L.A."/>
            <person name="Thomas B.C."/>
            <person name="Sharon I."/>
            <person name="Castelle C.J."/>
            <person name="Singh A."/>
            <person name="Wilkins M.J."/>
            <person name="Williams K.H."/>
            <person name="Banfield J.F."/>
        </authorList>
    </citation>
    <scope>NUCLEOTIDE SEQUENCE [LARGE SCALE GENOMIC DNA]</scope>
</reference>
<dbReference type="InterPro" id="IPR001608">
    <property type="entry name" value="Ala_racemase_N"/>
</dbReference>
<comment type="cofactor">
    <cofactor evidence="1 4 5">
        <name>pyridoxal 5'-phosphate</name>
        <dbReference type="ChEBI" id="CHEBI:597326"/>
    </cofactor>
</comment>
<dbReference type="PRINTS" id="PR00992">
    <property type="entry name" value="ALARACEMASE"/>
</dbReference>
<feature type="modified residue" description="N6-(pyridoxal phosphate)lysine" evidence="4 5">
    <location>
        <position position="37"/>
    </location>
</feature>
<evidence type="ECO:0000313" key="9">
    <source>
        <dbReference type="Proteomes" id="UP000034682"/>
    </source>
</evidence>
<name>A0A0G1T6C8_9BACT</name>
<dbReference type="PROSITE" id="PS00395">
    <property type="entry name" value="ALANINE_RACEMASE"/>
    <property type="match status" value="1"/>
</dbReference>
<feature type="domain" description="Alanine racemase C-terminal" evidence="7">
    <location>
        <begin position="253"/>
        <end position="380"/>
    </location>
</feature>
<dbReference type="GO" id="GO:0030170">
    <property type="term" value="F:pyridoxal phosphate binding"/>
    <property type="evidence" value="ECO:0007669"/>
    <property type="project" value="UniProtKB-UniRule"/>
</dbReference>
<dbReference type="CDD" id="cd00430">
    <property type="entry name" value="PLPDE_III_AR"/>
    <property type="match status" value="1"/>
</dbReference>
<feature type="active site" description="Proton acceptor; specific for D-alanine" evidence="4">
    <location>
        <position position="37"/>
    </location>
</feature>
<dbReference type="InterPro" id="IPR029066">
    <property type="entry name" value="PLP-binding_barrel"/>
</dbReference>
<dbReference type="PANTHER" id="PTHR30511:SF0">
    <property type="entry name" value="ALANINE RACEMASE, CATABOLIC-RELATED"/>
    <property type="match status" value="1"/>
</dbReference>
<evidence type="ECO:0000256" key="6">
    <source>
        <dbReference type="PIRSR" id="PIRSR600821-52"/>
    </source>
</evidence>
<dbReference type="InterPro" id="IPR011079">
    <property type="entry name" value="Ala_racemase_C"/>
</dbReference>
<dbReference type="InterPro" id="IPR000821">
    <property type="entry name" value="Ala_racemase"/>
</dbReference>
<comment type="caution">
    <text evidence="8">The sequence shown here is derived from an EMBL/GenBank/DDBJ whole genome shotgun (WGS) entry which is preliminary data.</text>
</comment>
<comment type="similarity">
    <text evidence="4">Belongs to the alanine racemase family.</text>
</comment>
<feature type="binding site" evidence="4 6">
    <location>
        <position position="131"/>
    </location>
    <ligand>
        <name>substrate</name>
    </ligand>
</feature>
<protein>
    <recommendedName>
        <fullName evidence="4">Alanine racemase</fullName>
        <ecNumber evidence="4">5.1.1.1</ecNumber>
    </recommendedName>
</protein>
<dbReference type="SUPFAM" id="SSF50621">
    <property type="entry name" value="Alanine racemase C-terminal domain-like"/>
    <property type="match status" value="1"/>
</dbReference>
<dbReference type="EC" id="5.1.1.1" evidence="4"/>
<dbReference type="PATRIC" id="fig|1618655.3.peg.110"/>
<dbReference type="InterPro" id="IPR020622">
    <property type="entry name" value="Ala_racemase_pyridoxalP-BS"/>
</dbReference>
<dbReference type="NCBIfam" id="TIGR00492">
    <property type="entry name" value="alr"/>
    <property type="match status" value="1"/>
</dbReference>
<evidence type="ECO:0000256" key="1">
    <source>
        <dbReference type="ARBA" id="ARBA00001933"/>
    </source>
</evidence>
<evidence type="ECO:0000256" key="5">
    <source>
        <dbReference type="PIRSR" id="PIRSR600821-50"/>
    </source>
</evidence>
<comment type="pathway">
    <text evidence="4">Amino-acid biosynthesis; D-alanine biosynthesis; D-alanine from L-alanine: step 1/1.</text>
</comment>
<dbReference type="Pfam" id="PF01168">
    <property type="entry name" value="Ala_racemase_N"/>
    <property type="match status" value="1"/>
</dbReference>
<dbReference type="GO" id="GO:0030632">
    <property type="term" value="P:D-alanine biosynthetic process"/>
    <property type="evidence" value="ECO:0007669"/>
    <property type="project" value="UniProtKB-UniRule"/>
</dbReference>
<dbReference type="Gene3D" id="3.20.20.10">
    <property type="entry name" value="Alanine racemase"/>
    <property type="match status" value="1"/>
</dbReference>